<proteinExistence type="predicted"/>
<dbReference type="AlphaFoldDB" id="A0A9W9ZYD2"/>
<protein>
    <submittedName>
        <fullName evidence="2">Uncharacterized protein</fullName>
    </submittedName>
</protein>
<feature type="region of interest" description="Disordered" evidence="1">
    <location>
        <begin position="172"/>
        <end position="193"/>
    </location>
</feature>
<dbReference type="EMBL" id="MU825432">
    <property type="protein sequence ID" value="KAJ7389449.1"/>
    <property type="molecule type" value="Genomic_DNA"/>
</dbReference>
<evidence type="ECO:0000256" key="1">
    <source>
        <dbReference type="SAM" id="MobiDB-lite"/>
    </source>
</evidence>
<reference evidence="2" key="1">
    <citation type="submission" date="2023-01" db="EMBL/GenBank/DDBJ databases">
        <title>Genome assembly of the deep-sea coral Lophelia pertusa.</title>
        <authorList>
            <person name="Herrera S."/>
            <person name="Cordes E."/>
        </authorList>
    </citation>
    <scope>NUCLEOTIDE SEQUENCE</scope>
    <source>
        <strain evidence="2">USNM1676648</strain>
        <tissue evidence="2">Polyp</tissue>
    </source>
</reference>
<name>A0A9W9ZYD2_9CNID</name>
<feature type="compositionally biased region" description="Basic and acidic residues" evidence="1">
    <location>
        <begin position="1"/>
        <end position="12"/>
    </location>
</feature>
<feature type="region of interest" description="Disordered" evidence="1">
    <location>
        <begin position="1"/>
        <end position="36"/>
    </location>
</feature>
<organism evidence="2 3">
    <name type="scientific">Desmophyllum pertusum</name>
    <dbReference type="NCBI Taxonomy" id="174260"/>
    <lineage>
        <taxon>Eukaryota</taxon>
        <taxon>Metazoa</taxon>
        <taxon>Cnidaria</taxon>
        <taxon>Anthozoa</taxon>
        <taxon>Hexacorallia</taxon>
        <taxon>Scleractinia</taxon>
        <taxon>Caryophylliina</taxon>
        <taxon>Caryophylliidae</taxon>
        <taxon>Desmophyllum</taxon>
    </lineage>
</organism>
<accession>A0A9W9ZYD2</accession>
<gene>
    <name evidence="2" type="ORF">OS493_031418</name>
</gene>
<dbReference type="Proteomes" id="UP001163046">
    <property type="component" value="Unassembled WGS sequence"/>
</dbReference>
<evidence type="ECO:0000313" key="2">
    <source>
        <dbReference type="EMBL" id="KAJ7389449.1"/>
    </source>
</evidence>
<evidence type="ECO:0000313" key="3">
    <source>
        <dbReference type="Proteomes" id="UP001163046"/>
    </source>
</evidence>
<keyword evidence="3" id="KW-1185">Reference proteome</keyword>
<feature type="compositionally biased region" description="Polar residues" evidence="1">
    <location>
        <begin position="172"/>
        <end position="181"/>
    </location>
</feature>
<sequence length="193" mass="22253">MREPDTEEDARKMMKKKQMKWQDVKRMPSESRTRKEMMGVWKKMPLESKTMKNMRAWKKRMIIYTVQIAAEGRSLDLLADPVLYFIVFGRPLSKRIARQPRSWGRELQHLVINNETHGCYQGETMQKLTAESVICSATPGVILPRVKFGSLGDAEEAYNINYFDDDVFPSQQDVISSTPQHNDPGASRQAESP</sequence>
<comment type="caution">
    <text evidence="2">The sequence shown here is derived from an EMBL/GenBank/DDBJ whole genome shotgun (WGS) entry which is preliminary data.</text>
</comment>
<feature type="compositionally biased region" description="Basic and acidic residues" evidence="1">
    <location>
        <begin position="20"/>
        <end position="36"/>
    </location>
</feature>